<dbReference type="Gramene" id="PNW86629">
    <property type="protein sequence ID" value="PNW86629"/>
    <property type="gene ID" value="CHLRE_02g094400v5"/>
</dbReference>
<dbReference type="AlphaFoldDB" id="A0A2K3E1H6"/>
<name>A0A2K3E1H6_CHLRE</name>
<evidence type="ECO:0000313" key="3">
    <source>
        <dbReference type="Proteomes" id="UP000006906"/>
    </source>
</evidence>
<evidence type="ECO:0008006" key="4">
    <source>
        <dbReference type="Google" id="ProtNLM"/>
    </source>
</evidence>
<dbReference type="RefSeq" id="XP_042927122.1">
    <property type="nucleotide sequence ID" value="XM_043059488.1"/>
</dbReference>
<gene>
    <name evidence="2" type="ORF">CHLRE_02g094400v5</name>
</gene>
<dbReference type="KEGG" id="cre:CHLRE_02g094400v5"/>
<proteinExistence type="predicted"/>
<protein>
    <recommendedName>
        <fullName evidence="4">Thioredoxin domain-containing protein</fullName>
    </recommendedName>
</protein>
<dbReference type="SUPFAM" id="SSF52833">
    <property type="entry name" value="Thioredoxin-like"/>
    <property type="match status" value="1"/>
</dbReference>
<keyword evidence="3" id="KW-1185">Reference proteome</keyword>
<dbReference type="Proteomes" id="UP000006906">
    <property type="component" value="Chromosome 2"/>
</dbReference>
<feature type="compositionally biased region" description="Low complexity" evidence="1">
    <location>
        <begin position="364"/>
        <end position="374"/>
    </location>
</feature>
<dbReference type="InterPro" id="IPR036249">
    <property type="entry name" value="Thioredoxin-like_sf"/>
</dbReference>
<evidence type="ECO:0000313" key="2">
    <source>
        <dbReference type="EMBL" id="PNW86629.1"/>
    </source>
</evidence>
<reference evidence="2 3" key="1">
    <citation type="journal article" date="2007" name="Science">
        <title>The Chlamydomonas genome reveals the evolution of key animal and plant functions.</title>
        <authorList>
            <person name="Merchant S.S."/>
            <person name="Prochnik S.E."/>
            <person name="Vallon O."/>
            <person name="Harris E.H."/>
            <person name="Karpowicz S.J."/>
            <person name="Witman G.B."/>
            <person name="Terry A."/>
            <person name="Salamov A."/>
            <person name="Fritz-Laylin L.K."/>
            <person name="Marechal-Drouard L."/>
            <person name="Marshall W.F."/>
            <person name="Qu L.H."/>
            <person name="Nelson D.R."/>
            <person name="Sanderfoot A.A."/>
            <person name="Spalding M.H."/>
            <person name="Kapitonov V.V."/>
            <person name="Ren Q."/>
            <person name="Ferris P."/>
            <person name="Lindquist E."/>
            <person name="Shapiro H."/>
            <person name="Lucas S.M."/>
            <person name="Grimwood J."/>
            <person name="Schmutz J."/>
            <person name="Cardol P."/>
            <person name="Cerutti H."/>
            <person name="Chanfreau G."/>
            <person name="Chen C.L."/>
            <person name="Cognat V."/>
            <person name="Croft M.T."/>
            <person name="Dent R."/>
            <person name="Dutcher S."/>
            <person name="Fernandez E."/>
            <person name="Fukuzawa H."/>
            <person name="Gonzalez-Ballester D."/>
            <person name="Gonzalez-Halphen D."/>
            <person name="Hallmann A."/>
            <person name="Hanikenne M."/>
            <person name="Hippler M."/>
            <person name="Inwood W."/>
            <person name="Jabbari K."/>
            <person name="Kalanon M."/>
            <person name="Kuras R."/>
            <person name="Lefebvre P.A."/>
            <person name="Lemaire S.D."/>
            <person name="Lobanov A.V."/>
            <person name="Lohr M."/>
            <person name="Manuell A."/>
            <person name="Meier I."/>
            <person name="Mets L."/>
            <person name="Mittag M."/>
            <person name="Mittelmeier T."/>
            <person name="Moroney J.V."/>
            <person name="Moseley J."/>
            <person name="Napoli C."/>
            <person name="Nedelcu A.M."/>
            <person name="Niyogi K."/>
            <person name="Novoselov S.V."/>
            <person name="Paulsen I.T."/>
            <person name="Pazour G."/>
            <person name="Purton S."/>
            <person name="Ral J.P."/>
            <person name="Riano-Pachon D.M."/>
            <person name="Riekhof W."/>
            <person name="Rymarquis L."/>
            <person name="Schroda M."/>
            <person name="Stern D."/>
            <person name="Umen J."/>
            <person name="Willows R."/>
            <person name="Wilson N."/>
            <person name="Zimmer S.L."/>
            <person name="Allmer J."/>
            <person name="Balk J."/>
            <person name="Bisova K."/>
            <person name="Chen C.J."/>
            <person name="Elias M."/>
            <person name="Gendler K."/>
            <person name="Hauser C."/>
            <person name="Lamb M.R."/>
            <person name="Ledford H."/>
            <person name="Long J.C."/>
            <person name="Minagawa J."/>
            <person name="Page M.D."/>
            <person name="Pan J."/>
            <person name="Pootakham W."/>
            <person name="Roje S."/>
            <person name="Rose A."/>
            <person name="Stahlberg E."/>
            <person name="Terauchi A.M."/>
            <person name="Yang P."/>
            <person name="Ball S."/>
            <person name="Bowler C."/>
            <person name="Dieckmann C.L."/>
            <person name="Gladyshev V.N."/>
            <person name="Green P."/>
            <person name="Jorgensen R."/>
            <person name="Mayfield S."/>
            <person name="Mueller-Roeber B."/>
            <person name="Rajamani S."/>
            <person name="Sayre R.T."/>
            <person name="Brokstein P."/>
            <person name="Dubchak I."/>
            <person name="Goodstein D."/>
            <person name="Hornick L."/>
            <person name="Huang Y.W."/>
            <person name="Jhaveri J."/>
            <person name="Luo Y."/>
            <person name="Martinez D."/>
            <person name="Ngau W.C."/>
            <person name="Otillar B."/>
            <person name="Poliakov A."/>
            <person name="Porter A."/>
            <person name="Szajkowski L."/>
            <person name="Werner G."/>
            <person name="Zhou K."/>
            <person name="Grigoriev I.V."/>
            <person name="Rokhsar D.S."/>
            <person name="Grossman A.R."/>
        </authorList>
    </citation>
    <scope>NUCLEOTIDE SEQUENCE [LARGE SCALE GENOMIC DNA]</scope>
    <source>
        <strain evidence="3">CC-503</strain>
    </source>
</reference>
<dbReference type="EMBL" id="CM008963">
    <property type="protein sequence ID" value="PNW86629.1"/>
    <property type="molecule type" value="Genomic_DNA"/>
</dbReference>
<accession>A0A2K3E1H6</accession>
<feature type="region of interest" description="Disordered" evidence="1">
    <location>
        <begin position="355"/>
        <end position="449"/>
    </location>
</feature>
<dbReference type="OrthoDB" id="537966at2759"/>
<sequence>MCVAARHEHHGYRAAPAASGALSAFLAASGPQGPRRCVRAAAASSKTAAARDLWSYDSSAVATIQLESFKVFHRLSFGHRNPRTYVIVVYDPASRACRAMETEVERLATGLRHCPTVRVAKLDASSPEAAAFLNAAFGGRLAERRLPAVLLYPEAATGYVRLKGRYATAEDMLRGINKMYGVSLPHRAPLALQGLPEIALSGEAVAAGKEAAQDPDLMQVALDRKKRRDQFRQLLEDVADARDAAAAKAAAVDGPAAGVVAAAAAGEQRAASMSVAPAAAGSGYWNRDKAMLWGALAAISVFTFAWDAGLSSVWDRWQLERRQRKRARGVQYDKDQDMEDLGTMLYDGLAEDRMLVPRGGGSGSSSSSSSISSTGGSGSWIGSGTGGAEAAGQGGEGQGPAGPSGRGDAGTAAGGGAGLTAATGAALQEDAGGQGGSNGAPSPGRGPRA</sequence>
<evidence type="ECO:0000256" key="1">
    <source>
        <dbReference type="SAM" id="MobiDB-lite"/>
    </source>
</evidence>
<organism evidence="2 3">
    <name type="scientific">Chlamydomonas reinhardtii</name>
    <name type="common">Chlamydomonas smithii</name>
    <dbReference type="NCBI Taxonomy" id="3055"/>
    <lineage>
        <taxon>Eukaryota</taxon>
        <taxon>Viridiplantae</taxon>
        <taxon>Chlorophyta</taxon>
        <taxon>core chlorophytes</taxon>
        <taxon>Chlorophyceae</taxon>
        <taxon>CS clade</taxon>
        <taxon>Chlamydomonadales</taxon>
        <taxon>Chlamydomonadaceae</taxon>
        <taxon>Chlamydomonas</taxon>
    </lineage>
</organism>
<dbReference type="GeneID" id="66052334"/>
<dbReference type="InParanoid" id="A0A2K3E1H6"/>
<feature type="compositionally biased region" description="Gly residues" evidence="1">
    <location>
        <begin position="375"/>
        <end position="418"/>
    </location>
</feature>